<dbReference type="Gramene" id="OPUNC06G17510.1">
    <property type="protein sequence ID" value="OPUNC06G17510.1"/>
    <property type="gene ID" value="OPUNC06G17510"/>
</dbReference>
<reference evidence="1" key="2">
    <citation type="submission" date="2018-05" db="EMBL/GenBank/DDBJ databases">
        <title>OpunRS2 (Oryza punctata Reference Sequence Version 2).</title>
        <authorList>
            <person name="Zhang J."/>
            <person name="Kudrna D."/>
            <person name="Lee S."/>
            <person name="Talag J."/>
            <person name="Welchert J."/>
            <person name="Wing R.A."/>
        </authorList>
    </citation>
    <scope>NUCLEOTIDE SEQUENCE [LARGE SCALE GENOMIC DNA]</scope>
</reference>
<evidence type="ECO:0000313" key="2">
    <source>
        <dbReference type="Proteomes" id="UP000026962"/>
    </source>
</evidence>
<dbReference type="AlphaFoldDB" id="A0A0E0LCX8"/>
<dbReference type="HOGENOM" id="CLU_2626247_0_0_1"/>
<sequence length="90" mass="10288">MVEEIVSIRSTRGRYNIKVSCEDPKATKKTKTMKSGEWKNRRRMTHRDACGISRTGLSNVDVVHTQLMMKIKGSEVEPSKSINSANIWYT</sequence>
<evidence type="ECO:0000313" key="1">
    <source>
        <dbReference type="EnsemblPlants" id="OPUNC06G17510.1"/>
    </source>
</evidence>
<protein>
    <submittedName>
        <fullName evidence="1">Uncharacterized protein</fullName>
    </submittedName>
</protein>
<name>A0A0E0LCX8_ORYPU</name>
<accession>A0A0E0LCX8</accession>
<dbReference type="EnsemblPlants" id="OPUNC06G17510.1">
    <property type="protein sequence ID" value="OPUNC06G17510.1"/>
    <property type="gene ID" value="OPUNC06G17510"/>
</dbReference>
<dbReference type="Proteomes" id="UP000026962">
    <property type="component" value="Chromosome 6"/>
</dbReference>
<organism evidence="1">
    <name type="scientific">Oryza punctata</name>
    <name type="common">Red rice</name>
    <dbReference type="NCBI Taxonomy" id="4537"/>
    <lineage>
        <taxon>Eukaryota</taxon>
        <taxon>Viridiplantae</taxon>
        <taxon>Streptophyta</taxon>
        <taxon>Embryophyta</taxon>
        <taxon>Tracheophyta</taxon>
        <taxon>Spermatophyta</taxon>
        <taxon>Magnoliopsida</taxon>
        <taxon>Liliopsida</taxon>
        <taxon>Poales</taxon>
        <taxon>Poaceae</taxon>
        <taxon>BOP clade</taxon>
        <taxon>Oryzoideae</taxon>
        <taxon>Oryzeae</taxon>
        <taxon>Oryzinae</taxon>
        <taxon>Oryza</taxon>
    </lineage>
</organism>
<reference evidence="1" key="1">
    <citation type="submission" date="2015-04" db="UniProtKB">
        <authorList>
            <consortium name="EnsemblPlants"/>
        </authorList>
    </citation>
    <scope>IDENTIFICATION</scope>
</reference>
<keyword evidence="2" id="KW-1185">Reference proteome</keyword>
<proteinExistence type="predicted"/>